<dbReference type="PANTHER" id="PTHR46411:SF3">
    <property type="entry name" value="AAA+ ATPASE DOMAIN-CONTAINING PROTEIN"/>
    <property type="match status" value="1"/>
</dbReference>
<gene>
    <name evidence="2" type="ORF">F1188_15985</name>
</gene>
<dbReference type="GO" id="GO:0005524">
    <property type="term" value="F:ATP binding"/>
    <property type="evidence" value="ECO:0007669"/>
    <property type="project" value="UniProtKB-KW"/>
</dbReference>
<comment type="caution">
    <text evidence="2">The sequence shown here is derived from an EMBL/GenBank/DDBJ whole genome shotgun (WGS) entry which is preliminary data.</text>
</comment>
<evidence type="ECO:0000313" key="3">
    <source>
        <dbReference type="Proteomes" id="UP000324065"/>
    </source>
</evidence>
<dbReference type="SMART" id="SM00382">
    <property type="entry name" value="AAA"/>
    <property type="match status" value="1"/>
</dbReference>
<protein>
    <submittedName>
        <fullName evidence="2">ATP-binding protein</fullName>
    </submittedName>
</protein>
<dbReference type="InterPro" id="IPR003959">
    <property type="entry name" value="ATPase_AAA_core"/>
</dbReference>
<organism evidence="2 3">
    <name type="scientific">Roseospira marina</name>
    <dbReference type="NCBI Taxonomy" id="140057"/>
    <lineage>
        <taxon>Bacteria</taxon>
        <taxon>Pseudomonadati</taxon>
        <taxon>Pseudomonadota</taxon>
        <taxon>Alphaproteobacteria</taxon>
        <taxon>Rhodospirillales</taxon>
        <taxon>Rhodospirillaceae</taxon>
        <taxon>Roseospira</taxon>
    </lineage>
</organism>
<evidence type="ECO:0000313" key="2">
    <source>
        <dbReference type="EMBL" id="KAA5604360.1"/>
    </source>
</evidence>
<dbReference type="InterPro" id="IPR003593">
    <property type="entry name" value="AAA+_ATPase"/>
</dbReference>
<dbReference type="Gene3D" id="3.40.50.300">
    <property type="entry name" value="P-loop containing nucleotide triphosphate hydrolases"/>
    <property type="match status" value="1"/>
</dbReference>
<sequence length="576" mass="66090">MIMDGGVIVAETTEAEGETIGESTGVVVLESTDLFKKIDDRGVVYFDLAGRYMNGVVRRALNETMSSRRINEYELRFPIDLLAKHVKTIENEIADVEFTNPEYRKHAASFVGALKVFEKELKERQNQRFERGEIENDDMHAFFEKGCEVWYVQKGKRVGGIVEDVEFTEGWLLRYWTLKLRVLAAINGKIEEATTDFVVPAFDRMLISDLRLHKIDPETKAMLQTRGEKFATFCEGAVYAAYTGNLVRSSYFADRSYRATGRVMIDVRSFRQMEPDGWRNELRALDVETIESDSNTDAVGIDTSEYWRCLPTLHGFSFACKQWGRLDIDDLREIKFREDAYDKLVLDEQDKKLIEVLVRNGQTGFEDVIESKGGGTIFLLHGEPGRGKTLTAEAVSELLRRPLYTISVGELGTDPRALEVSLREILDVAMTWNAVILLDEADIFLEERDEKDIVRNAMVGVFLRLLEYHQGVMFLTTNRVRNIDRAFYSRVSLAIRFGAIDNEWRKRVWGNLLLAAGLDHIDPDVLAHYDLNGRQIKSAIRHAQALARSEDIEPTIRHIERFVERARRFEQDIQNS</sequence>
<proteinExistence type="predicted"/>
<feature type="domain" description="AAA+ ATPase" evidence="1">
    <location>
        <begin position="374"/>
        <end position="501"/>
    </location>
</feature>
<dbReference type="AlphaFoldDB" id="A0A5M6I7Z2"/>
<keyword evidence="2" id="KW-0067">ATP-binding</keyword>
<dbReference type="InterPro" id="IPR027417">
    <property type="entry name" value="P-loop_NTPase"/>
</dbReference>
<dbReference type="Proteomes" id="UP000324065">
    <property type="component" value="Unassembled WGS sequence"/>
</dbReference>
<keyword evidence="2" id="KW-0547">Nucleotide-binding</keyword>
<dbReference type="EMBL" id="VWPJ01000018">
    <property type="protein sequence ID" value="KAA5604360.1"/>
    <property type="molecule type" value="Genomic_DNA"/>
</dbReference>
<dbReference type="OrthoDB" id="7438987at2"/>
<dbReference type="PANTHER" id="PTHR46411">
    <property type="entry name" value="FAMILY ATPASE, PUTATIVE-RELATED"/>
    <property type="match status" value="1"/>
</dbReference>
<dbReference type="SUPFAM" id="SSF52540">
    <property type="entry name" value="P-loop containing nucleoside triphosphate hydrolases"/>
    <property type="match status" value="1"/>
</dbReference>
<name>A0A5M6I7Z2_9PROT</name>
<dbReference type="GO" id="GO:0016887">
    <property type="term" value="F:ATP hydrolysis activity"/>
    <property type="evidence" value="ECO:0007669"/>
    <property type="project" value="InterPro"/>
</dbReference>
<reference evidence="2 3" key="1">
    <citation type="submission" date="2019-09" db="EMBL/GenBank/DDBJ databases">
        <title>Genome sequence of Roseospira marina, one of the more divergent members of the non-sulfur purple photosynthetic bacterial family, the Rhodospirillaceae.</title>
        <authorList>
            <person name="Meyer T."/>
            <person name="Kyndt J."/>
        </authorList>
    </citation>
    <scope>NUCLEOTIDE SEQUENCE [LARGE SCALE GENOMIC DNA]</scope>
    <source>
        <strain evidence="2 3">DSM 15113</strain>
    </source>
</reference>
<evidence type="ECO:0000259" key="1">
    <source>
        <dbReference type="SMART" id="SM00382"/>
    </source>
</evidence>
<accession>A0A5M6I7Z2</accession>
<keyword evidence="3" id="KW-1185">Reference proteome</keyword>
<dbReference type="Pfam" id="PF00004">
    <property type="entry name" value="AAA"/>
    <property type="match status" value="1"/>
</dbReference>